<feature type="domain" description="Aminotransferase class I/classII large" evidence="7">
    <location>
        <begin position="27"/>
        <end position="369"/>
    </location>
</feature>
<dbReference type="Gene3D" id="3.40.640.10">
    <property type="entry name" value="Type I PLP-dependent aspartate aminotransferase-like (Major domain)"/>
    <property type="match status" value="1"/>
</dbReference>
<comment type="similarity">
    <text evidence="2 6">Belongs to the class-I pyridoxal-phosphate-dependent aminotransferase family.</text>
</comment>
<dbReference type="PANTHER" id="PTHR46383:SF3">
    <property type="entry name" value="ASPARTATE AMINOTRANSFERASE-RELATED"/>
    <property type="match status" value="1"/>
</dbReference>
<evidence type="ECO:0000313" key="9">
    <source>
        <dbReference type="Proteomes" id="UP000460287"/>
    </source>
</evidence>
<comment type="cofactor">
    <cofactor evidence="1 6">
        <name>pyridoxal 5'-phosphate</name>
        <dbReference type="ChEBI" id="CHEBI:597326"/>
    </cofactor>
</comment>
<dbReference type="Proteomes" id="UP000460287">
    <property type="component" value="Unassembled WGS sequence"/>
</dbReference>
<dbReference type="InterPro" id="IPR004839">
    <property type="entry name" value="Aminotransferase_I/II_large"/>
</dbReference>
<dbReference type="InterPro" id="IPR004838">
    <property type="entry name" value="NHTrfase_class1_PyrdxlP-BS"/>
</dbReference>
<dbReference type="GO" id="GO:0030170">
    <property type="term" value="F:pyridoxal phosphate binding"/>
    <property type="evidence" value="ECO:0007669"/>
    <property type="project" value="InterPro"/>
</dbReference>
<protein>
    <recommendedName>
        <fullName evidence="6">Aminotransferase</fullName>
        <ecNumber evidence="6">2.6.1.-</ecNumber>
    </recommendedName>
</protein>
<keyword evidence="9" id="KW-1185">Reference proteome</keyword>
<evidence type="ECO:0000256" key="5">
    <source>
        <dbReference type="ARBA" id="ARBA00022898"/>
    </source>
</evidence>
<keyword evidence="4 6" id="KW-0808">Transferase</keyword>
<evidence type="ECO:0000313" key="8">
    <source>
        <dbReference type="EMBL" id="MSR89968.1"/>
    </source>
</evidence>
<gene>
    <name evidence="8" type="ORF">FYJ33_00715</name>
</gene>
<dbReference type="InterPro" id="IPR015424">
    <property type="entry name" value="PyrdxlP-dep_Trfase"/>
</dbReference>
<dbReference type="PANTHER" id="PTHR46383">
    <property type="entry name" value="ASPARTATE AMINOTRANSFERASE"/>
    <property type="match status" value="1"/>
</dbReference>
<dbReference type="RefSeq" id="WP_154529852.1">
    <property type="nucleotide sequence ID" value="NZ_JAQXTV010000132.1"/>
</dbReference>
<dbReference type="PROSITE" id="PS00105">
    <property type="entry name" value="AA_TRANSFER_CLASS_1"/>
    <property type="match status" value="1"/>
</dbReference>
<evidence type="ECO:0000259" key="7">
    <source>
        <dbReference type="Pfam" id="PF00155"/>
    </source>
</evidence>
<evidence type="ECO:0000256" key="4">
    <source>
        <dbReference type="ARBA" id="ARBA00022679"/>
    </source>
</evidence>
<evidence type="ECO:0000256" key="6">
    <source>
        <dbReference type="RuleBase" id="RU000481"/>
    </source>
</evidence>
<dbReference type="InterPro" id="IPR050596">
    <property type="entry name" value="AspAT/PAT-like"/>
</dbReference>
<dbReference type="EMBL" id="VULX01000001">
    <property type="protein sequence ID" value="MSR89968.1"/>
    <property type="molecule type" value="Genomic_DNA"/>
</dbReference>
<evidence type="ECO:0000256" key="3">
    <source>
        <dbReference type="ARBA" id="ARBA00022576"/>
    </source>
</evidence>
<proteinExistence type="inferred from homology"/>
<dbReference type="GO" id="GO:0006520">
    <property type="term" value="P:amino acid metabolic process"/>
    <property type="evidence" value="ECO:0007669"/>
    <property type="project" value="InterPro"/>
</dbReference>
<dbReference type="SUPFAM" id="SSF53383">
    <property type="entry name" value="PLP-dependent transferases"/>
    <property type="match status" value="1"/>
</dbReference>
<evidence type="ECO:0000256" key="1">
    <source>
        <dbReference type="ARBA" id="ARBA00001933"/>
    </source>
</evidence>
<dbReference type="AlphaFoldDB" id="A0A7X2MVR2"/>
<dbReference type="GO" id="GO:0008483">
    <property type="term" value="F:transaminase activity"/>
    <property type="evidence" value="ECO:0007669"/>
    <property type="project" value="UniProtKB-KW"/>
</dbReference>
<reference evidence="8 9" key="1">
    <citation type="submission" date="2019-08" db="EMBL/GenBank/DDBJ databases">
        <title>In-depth cultivation of the pig gut microbiome towards novel bacterial diversity and tailored functional studies.</title>
        <authorList>
            <person name="Wylensek D."/>
            <person name="Hitch T.C.A."/>
            <person name="Clavel T."/>
        </authorList>
    </citation>
    <scope>NUCLEOTIDE SEQUENCE [LARGE SCALE GENOMIC DNA]</scope>
    <source>
        <strain evidence="8 9">WCA-383-APC-5B</strain>
    </source>
</reference>
<keyword evidence="3 6" id="KW-0032">Aminotransferase</keyword>
<name>A0A7X2MVR2_9CLOT</name>
<keyword evidence="5" id="KW-0663">Pyridoxal phosphate</keyword>
<dbReference type="CDD" id="cd00609">
    <property type="entry name" value="AAT_like"/>
    <property type="match status" value="1"/>
</dbReference>
<dbReference type="EC" id="2.6.1.-" evidence="6"/>
<comment type="caution">
    <text evidence="8">The sequence shown here is derived from an EMBL/GenBank/DDBJ whole genome shotgun (WGS) entry which is preliminary data.</text>
</comment>
<dbReference type="InterPro" id="IPR015422">
    <property type="entry name" value="PyrdxlP-dep_Trfase_small"/>
</dbReference>
<organism evidence="8 9">
    <name type="scientific">Inconstantimicrobium porci</name>
    <dbReference type="NCBI Taxonomy" id="2652291"/>
    <lineage>
        <taxon>Bacteria</taxon>
        <taxon>Bacillati</taxon>
        <taxon>Bacillota</taxon>
        <taxon>Clostridia</taxon>
        <taxon>Eubacteriales</taxon>
        <taxon>Clostridiaceae</taxon>
        <taxon>Inconstantimicrobium</taxon>
    </lineage>
</organism>
<dbReference type="Pfam" id="PF00155">
    <property type="entry name" value="Aminotran_1_2"/>
    <property type="match status" value="1"/>
</dbReference>
<evidence type="ECO:0000256" key="2">
    <source>
        <dbReference type="ARBA" id="ARBA00007441"/>
    </source>
</evidence>
<dbReference type="InterPro" id="IPR015421">
    <property type="entry name" value="PyrdxlP-dep_Trfase_major"/>
</dbReference>
<dbReference type="Gene3D" id="3.90.1150.10">
    <property type="entry name" value="Aspartate Aminotransferase, domain 1"/>
    <property type="match status" value="1"/>
</dbReference>
<sequence>MNKRVCDIKVSGIRRFHNKVKEVEGAISLTLGQPDFNVPECVSEGMKKAIDEGKTSYTSNEGIPELRNEISKYLNKLGVNFDGDEMCITVGGSQGLFAVFMALVNEEDKVLIPDPGYPAYKAIVEMIGGCAIEYKLNDDFSLNFDEMEKYLRAGDVKAVVLSYPCNPTGAVLSREDRDKLAGLLRKYDVKIVTDEMYAALCYEDEYYSVAQYDDLKKNLIYVSGFSKMFSMTGLRIGYVCAEKEILKQIIKVQQYNVSCAASISQYGAVAGLKYGYNDVEYMRSEFKKRRDFVYSELKDMGLDVNLPKGAFYIFPSIKSTGMTSEEFCERLLNEKKVACVPGNAFGKCGEGYIRISYSYSIEELKKALALIREFIEENR</sequence>
<accession>A0A7X2MVR2</accession>